<evidence type="ECO:0000313" key="2">
    <source>
        <dbReference type="Proteomes" id="UP001212841"/>
    </source>
</evidence>
<dbReference type="GO" id="GO:0016651">
    <property type="term" value="F:oxidoreductase activity, acting on NAD(P)H"/>
    <property type="evidence" value="ECO:0007669"/>
    <property type="project" value="InterPro"/>
</dbReference>
<name>A0AAD5SIM7_9FUNG</name>
<evidence type="ECO:0000313" key="1">
    <source>
        <dbReference type="EMBL" id="KAJ3050980.1"/>
    </source>
</evidence>
<dbReference type="Proteomes" id="UP001212841">
    <property type="component" value="Unassembled WGS sequence"/>
</dbReference>
<proteinExistence type="predicted"/>
<dbReference type="AlphaFoldDB" id="A0AAD5SIM7"/>
<dbReference type="PANTHER" id="PTHR45348:SF5">
    <property type="entry name" value="OXIDOREDUCTASE, PUTATIVE (AFU_ORTHOLOGUE AFUA_8G01420)-RELATED"/>
    <property type="match status" value="1"/>
</dbReference>
<dbReference type="PANTHER" id="PTHR45348">
    <property type="entry name" value="HYPOTHETICAL OXIDOREDUCTASE (EUROFUNG)"/>
    <property type="match status" value="1"/>
</dbReference>
<dbReference type="InterPro" id="IPR036291">
    <property type="entry name" value="NAD(P)-bd_dom_sf"/>
</dbReference>
<dbReference type="Gene3D" id="3.90.180.10">
    <property type="entry name" value="Medium-chain alcohol dehydrogenases, catalytic domain"/>
    <property type="match status" value="1"/>
</dbReference>
<organism evidence="1 2">
    <name type="scientific">Rhizophlyctis rosea</name>
    <dbReference type="NCBI Taxonomy" id="64517"/>
    <lineage>
        <taxon>Eukaryota</taxon>
        <taxon>Fungi</taxon>
        <taxon>Fungi incertae sedis</taxon>
        <taxon>Chytridiomycota</taxon>
        <taxon>Chytridiomycota incertae sedis</taxon>
        <taxon>Chytridiomycetes</taxon>
        <taxon>Rhizophlyctidales</taxon>
        <taxon>Rhizophlyctidaceae</taxon>
        <taxon>Rhizophlyctis</taxon>
    </lineage>
</organism>
<dbReference type="InterPro" id="IPR011032">
    <property type="entry name" value="GroES-like_sf"/>
</dbReference>
<feature type="non-terminal residue" evidence="1">
    <location>
        <position position="281"/>
    </location>
</feature>
<gene>
    <name evidence="1" type="ORF">HK097_008057</name>
</gene>
<dbReference type="SUPFAM" id="SSF51735">
    <property type="entry name" value="NAD(P)-binding Rossmann-fold domains"/>
    <property type="match status" value="1"/>
</dbReference>
<dbReference type="Gene3D" id="3.40.50.720">
    <property type="entry name" value="NAD(P)-binding Rossmann-like Domain"/>
    <property type="match status" value="1"/>
</dbReference>
<keyword evidence="2" id="KW-1185">Reference proteome</keyword>
<dbReference type="EMBL" id="JADGJD010000450">
    <property type="protein sequence ID" value="KAJ3050980.1"/>
    <property type="molecule type" value="Genomic_DNA"/>
</dbReference>
<dbReference type="SUPFAM" id="SSF50129">
    <property type="entry name" value="GroES-like"/>
    <property type="match status" value="1"/>
</dbReference>
<reference evidence="1" key="1">
    <citation type="submission" date="2020-05" db="EMBL/GenBank/DDBJ databases">
        <title>Phylogenomic resolution of chytrid fungi.</title>
        <authorList>
            <person name="Stajich J.E."/>
            <person name="Amses K."/>
            <person name="Simmons R."/>
            <person name="Seto K."/>
            <person name="Myers J."/>
            <person name="Bonds A."/>
            <person name="Quandt C.A."/>
            <person name="Barry K."/>
            <person name="Liu P."/>
            <person name="Grigoriev I."/>
            <person name="Longcore J.E."/>
            <person name="James T.Y."/>
        </authorList>
    </citation>
    <scope>NUCLEOTIDE SEQUENCE</scope>
    <source>
        <strain evidence="1">JEL0318</strain>
    </source>
</reference>
<evidence type="ECO:0008006" key="3">
    <source>
        <dbReference type="Google" id="ProtNLM"/>
    </source>
</evidence>
<protein>
    <recommendedName>
        <fullName evidence="3">Enoyl reductase (ER) domain-containing protein</fullName>
    </recommendedName>
</protein>
<sequence>VYEFKPGDRVAAFHVMRAPHGSFAEYALAPDWTTFHIPKSVSFESAATIPLAALTAVIGLYADIQVPNPFDPKKPKEGEKVPILIYGAGSAVGAFGAQLARLSGLKPIIGVAGASGANFAKGLVDHVVDYRQGEDALVQGIEDVLKKEGLPPKLTYVLDAISENGSFEAIAQVVDPENGRVSHVLPPAKYAKAGENFKYPGNAQAIQTSVGQAHDSQKDLAFLYVRYIAQLLEEGRFKTHPYEVIPGGLGGVQQGLQNLKEGKASGVKYVYRIEETGGVKV</sequence>
<dbReference type="InterPro" id="IPR047122">
    <property type="entry name" value="Trans-enoyl_RdTase-like"/>
</dbReference>
<comment type="caution">
    <text evidence="1">The sequence shown here is derived from an EMBL/GenBank/DDBJ whole genome shotgun (WGS) entry which is preliminary data.</text>
</comment>
<accession>A0AAD5SIM7</accession>
<dbReference type="CDD" id="cd08249">
    <property type="entry name" value="enoyl_reductase_like"/>
    <property type="match status" value="1"/>
</dbReference>